<dbReference type="GeneID" id="93374843"/>
<evidence type="ECO:0000313" key="2">
    <source>
        <dbReference type="Proteomes" id="UP000037179"/>
    </source>
</evidence>
<organism evidence="1 2">
    <name type="scientific">Nocardia seriolae</name>
    <dbReference type="NCBI Taxonomy" id="37332"/>
    <lineage>
        <taxon>Bacteria</taxon>
        <taxon>Bacillati</taxon>
        <taxon>Actinomycetota</taxon>
        <taxon>Actinomycetes</taxon>
        <taxon>Mycobacteriales</taxon>
        <taxon>Nocardiaceae</taxon>
        <taxon>Nocardia</taxon>
    </lineage>
</organism>
<dbReference type="AlphaFoldDB" id="A0A0B8NQM9"/>
<gene>
    <name evidence="1" type="ORF">NSK11_contig00161-0007</name>
</gene>
<dbReference type="RefSeq" id="WP_062614388.1">
    <property type="nucleotide sequence ID" value="NZ_AP017900.1"/>
</dbReference>
<evidence type="ECO:0000313" key="1">
    <source>
        <dbReference type="EMBL" id="GAP32486.1"/>
    </source>
</evidence>
<dbReference type="EMBL" id="BBYQ01000161">
    <property type="protein sequence ID" value="GAP32486.1"/>
    <property type="molecule type" value="Genomic_DNA"/>
</dbReference>
<reference evidence="1 2" key="2">
    <citation type="journal article" date="2016" name="Genome Announc.">
        <title>Draft Genome Sequence of Erythromycin- and Oxytetracycline-Sensitive Nocardia seriolae Strain U-1 (NBRC 110359).</title>
        <authorList>
            <person name="Imajoh M."/>
            <person name="Sukeda M."/>
            <person name="Shimizu M."/>
            <person name="Yamane J."/>
            <person name="Ohnishi K."/>
            <person name="Oshima S."/>
        </authorList>
    </citation>
    <scope>NUCLEOTIDE SEQUENCE [LARGE SCALE GENOMIC DNA]</scope>
    <source>
        <strain evidence="1 2">U-1</strain>
    </source>
</reference>
<dbReference type="OrthoDB" id="9915664at2"/>
<keyword evidence="2" id="KW-1185">Reference proteome</keyword>
<sequence>MTTPPLPGYGPRYRGEIWTVRAPMGPEFSVIVADPDWLAARRPIIAAFQVIPRAERLTELNLLSMDLPDGRVVAAYKLVTPMRERYATLEGRLEGSDLDMLVALIGYRWDV</sequence>
<proteinExistence type="predicted"/>
<dbReference type="Proteomes" id="UP000037179">
    <property type="component" value="Unassembled WGS sequence"/>
</dbReference>
<accession>A0A0B8NQM9</accession>
<name>A0A0B8NQM9_9NOCA</name>
<reference evidence="2" key="1">
    <citation type="submission" date="2015-07" db="EMBL/GenBank/DDBJ databases">
        <title>Nocardia seriolae U-1 whole genome shotgun sequence.</title>
        <authorList>
            <person name="Imajoh M."/>
            <person name="Fukumoto Y."/>
            <person name="Sukeda M."/>
            <person name="Yamane J."/>
            <person name="Yamasaki K."/>
            <person name="Shimizu M."/>
            <person name="Ohnishi K."/>
            <person name="Oshima S."/>
        </authorList>
    </citation>
    <scope>NUCLEOTIDE SEQUENCE [LARGE SCALE GENOMIC DNA]</scope>
    <source>
        <strain evidence="2">U-1</strain>
    </source>
</reference>
<comment type="caution">
    <text evidence="1">The sequence shown here is derived from an EMBL/GenBank/DDBJ whole genome shotgun (WGS) entry which is preliminary data.</text>
</comment>
<protein>
    <submittedName>
        <fullName evidence="1">Argininosuccinate synthase</fullName>
    </submittedName>
</protein>